<dbReference type="Gene3D" id="3.20.20.80">
    <property type="entry name" value="Glycosidases"/>
    <property type="match status" value="1"/>
</dbReference>
<dbReference type="SMART" id="SM00642">
    <property type="entry name" value="Aamy"/>
    <property type="match status" value="1"/>
</dbReference>
<gene>
    <name evidence="8" type="ORF">HYDPIDRAFT_113919</name>
</gene>
<evidence type="ECO:0000256" key="4">
    <source>
        <dbReference type="ARBA" id="ARBA00022801"/>
    </source>
</evidence>
<evidence type="ECO:0000256" key="3">
    <source>
        <dbReference type="ARBA" id="ARBA00022723"/>
    </source>
</evidence>
<evidence type="ECO:0000256" key="6">
    <source>
        <dbReference type="ARBA" id="ARBA00023295"/>
    </source>
</evidence>
<dbReference type="NCBIfam" id="NF006969">
    <property type="entry name" value="PRK09441.1-2"/>
    <property type="match status" value="1"/>
</dbReference>
<keyword evidence="3" id="KW-0479">Metal-binding</keyword>
<dbReference type="InterPro" id="IPR006047">
    <property type="entry name" value="GH13_cat_dom"/>
</dbReference>
<dbReference type="EMBL" id="KN839853">
    <property type="protein sequence ID" value="KIJ62812.1"/>
    <property type="molecule type" value="Genomic_DNA"/>
</dbReference>
<dbReference type="InterPro" id="IPR017853">
    <property type="entry name" value="GH"/>
</dbReference>
<comment type="cofactor">
    <cofactor evidence="1">
        <name>Ca(2+)</name>
        <dbReference type="ChEBI" id="CHEBI:29108"/>
    </cofactor>
</comment>
<dbReference type="GO" id="GO:0005509">
    <property type="term" value="F:calcium ion binding"/>
    <property type="evidence" value="ECO:0007669"/>
    <property type="project" value="InterPro"/>
</dbReference>
<evidence type="ECO:0000256" key="2">
    <source>
        <dbReference type="ARBA" id="ARBA00008061"/>
    </source>
</evidence>
<dbReference type="NCBIfam" id="NF006968">
    <property type="entry name" value="PRK09441.1-1"/>
    <property type="match status" value="1"/>
</dbReference>
<feature type="domain" description="Glycosyl hydrolase family 13 catalytic" evidence="7">
    <location>
        <begin position="37"/>
        <end position="425"/>
    </location>
</feature>
<dbReference type="SUPFAM" id="SSF51445">
    <property type="entry name" value="(Trans)glycosidases"/>
    <property type="match status" value="1"/>
</dbReference>
<dbReference type="Pfam" id="PF00128">
    <property type="entry name" value="Alpha-amylase"/>
    <property type="match status" value="1"/>
</dbReference>
<evidence type="ECO:0000256" key="1">
    <source>
        <dbReference type="ARBA" id="ARBA00001913"/>
    </source>
</evidence>
<evidence type="ECO:0000256" key="5">
    <source>
        <dbReference type="ARBA" id="ARBA00023277"/>
    </source>
</evidence>
<dbReference type="Gene3D" id="2.40.30.140">
    <property type="match status" value="1"/>
</dbReference>
<reference evidence="8 9" key="1">
    <citation type="submission" date="2014-04" db="EMBL/GenBank/DDBJ databases">
        <title>Evolutionary Origins and Diversification of the Mycorrhizal Mutualists.</title>
        <authorList>
            <consortium name="DOE Joint Genome Institute"/>
            <consortium name="Mycorrhizal Genomics Consortium"/>
            <person name="Kohler A."/>
            <person name="Kuo A."/>
            <person name="Nagy L.G."/>
            <person name="Floudas D."/>
            <person name="Copeland A."/>
            <person name="Barry K.W."/>
            <person name="Cichocki N."/>
            <person name="Veneault-Fourrey C."/>
            <person name="LaButti K."/>
            <person name="Lindquist E.A."/>
            <person name="Lipzen A."/>
            <person name="Lundell T."/>
            <person name="Morin E."/>
            <person name="Murat C."/>
            <person name="Riley R."/>
            <person name="Ohm R."/>
            <person name="Sun H."/>
            <person name="Tunlid A."/>
            <person name="Henrissat B."/>
            <person name="Grigoriev I.V."/>
            <person name="Hibbett D.S."/>
            <person name="Martin F."/>
        </authorList>
    </citation>
    <scope>NUCLEOTIDE SEQUENCE [LARGE SCALE GENOMIC DNA]</scope>
    <source>
        <strain evidence="8 9">MD-312</strain>
    </source>
</reference>
<dbReference type="CDD" id="cd11318">
    <property type="entry name" value="AmyAc_bac_fung_AmyA"/>
    <property type="match status" value="1"/>
</dbReference>
<accession>A0A0C9WDW4</accession>
<keyword evidence="4 8" id="KW-0378">Hydrolase</keyword>
<evidence type="ECO:0000313" key="8">
    <source>
        <dbReference type="EMBL" id="KIJ62812.1"/>
    </source>
</evidence>
<evidence type="ECO:0000313" key="9">
    <source>
        <dbReference type="Proteomes" id="UP000053820"/>
    </source>
</evidence>
<dbReference type="Proteomes" id="UP000053820">
    <property type="component" value="Unassembled WGS sequence"/>
</dbReference>
<proteinExistence type="inferred from homology"/>
<keyword evidence="9" id="KW-1185">Reference proteome</keyword>
<dbReference type="InterPro" id="IPR013780">
    <property type="entry name" value="Glyco_hydro_b"/>
</dbReference>
<dbReference type="InterPro" id="IPR013776">
    <property type="entry name" value="A-amylase_thermo"/>
</dbReference>
<sequence>MRIIDEVKSWIEGLQLWFTSPALSKMQLGPDGSSQNPLMIQFFTWEAQHPDMSWWNHLGAEMPRLAELGFTQAWLPPPNKAMRKQGQGYDAYDLWDIGEFDQKGTISTRWGTKDELLKACSAARQNNIGVLIDAVLNHKTGADRPETFSAVLVDPKNRLRELEEEREIKGWTAFDFLGRQGQYSKMKWTQEHFTGLDWDDLTQTNGVYRITGKGHRGWSMRVDKELGNYDYLLGADIDHRHPEVRQDLFSWGSWILDETGGSGFRLDAIKHIDRTFLLEFIKRSRSTPNRERLFAVAEYWSANVHLILPYIRAFQGQAAFFDVPLHDNFHQASKAGPSYDLRRVFDSSLVAIRPGDAVTFVDNHDTQIGQSLESWVDTNFKVQAYALILLRCNGFPCVFYGDLYPNQECFDQDTSTKLRQLLVARKMFAYGPMKDYFEHSSCIGFVRTGNSEYPGCAVVISNETPASGLSSPIIRMNLGMSRRGAIFCSFFDASRRIAIDNDGWAEFFCPRGSVEVWVNAKYE</sequence>
<dbReference type="SUPFAM" id="SSF51011">
    <property type="entry name" value="Glycosyl hydrolase domain"/>
    <property type="match status" value="1"/>
</dbReference>
<evidence type="ECO:0000259" key="7">
    <source>
        <dbReference type="SMART" id="SM00642"/>
    </source>
</evidence>
<dbReference type="AlphaFoldDB" id="A0A0C9WDW4"/>
<dbReference type="HOGENOM" id="CLU_024572_2_0_1"/>
<dbReference type="GO" id="GO:0005975">
    <property type="term" value="P:carbohydrate metabolic process"/>
    <property type="evidence" value="ECO:0007669"/>
    <property type="project" value="InterPro"/>
</dbReference>
<protein>
    <submittedName>
        <fullName evidence="8">Glycoside hydrolase family 13 protein</fullName>
    </submittedName>
</protein>
<comment type="similarity">
    <text evidence="2">Belongs to the glycosyl hydrolase 13 family.</text>
</comment>
<dbReference type="OrthoDB" id="550577at2759"/>
<keyword evidence="6" id="KW-0326">Glycosidase</keyword>
<dbReference type="Gene3D" id="2.60.40.1180">
    <property type="entry name" value="Golgi alpha-mannosidase II"/>
    <property type="match status" value="1"/>
</dbReference>
<keyword evidence="5" id="KW-0119">Carbohydrate metabolism</keyword>
<organism evidence="8 9">
    <name type="scientific">Hydnomerulius pinastri MD-312</name>
    <dbReference type="NCBI Taxonomy" id="994086"/>
    <lineage>
        <taxon>Eukaryota</taxon>
        <taxon>Fungi</taxon>
        <taxon>Dikarya</taxon>
        <taxon>Basidiomycota</taxon>
        <taxon>Agaricomycotina</taxon>
        <taxon>Agaricomycetes</taxon>
        <taxon>Agaricomycetidae</taxon>
        <taxon>Boletales</taxon>
        <taxon>Boletales incertae sedis</taxon>
        <taxon>Leucogyrophana</taxon>
    </lineage>
</organism>
<dbReference type="PIRSF" id="PIRSF001021">
    <property type="entry name" value="Alph-amls_thrmst"/>
    <property type="match status" value="1"/>
</dbReference>
<name>A0A0C9WDW4_9AGAM</name>
<dbReference type="GO" id="GO:0004553">
    <property type="term" value="F:hydrolase activity, hydrolyzing O-glycosyl compounds"/>
    <property type="evidence" value="ECO:0007669"/>
    <property type="project" value="InterPro"/>
</dbReference>
<dbReference type="PANTHER" id="PTHR43447">
    <property type="entry name" value="ALPHA-AMYLASE"/>
    <property type="match status" value="1"/>
</dbReference>